<evidence type="ECO:0000256" key="16">
    <source>
        <dbReference type="ARBA" id="ARBA00042858"/>
    </source>
</evidence>
<dbReference type="GO" id="GO:0005524">
    <property type="term" value="F:ATP binding"/>
    <property type="evidence" value="ECO:0007669"/>
    <property type="project" value="UniProtKB-KW"/>
</dbReference>
<evidence type="ECO:0000256" key="10">
    <source>
        <dbReference type="ARBA" id="ARBA00022777"/>
    </source>
</evidence>
<keyword evidence="7" id="KW-0808">Transferase</keyword>
<dbReference type="InterPro" id="IPR050108">
    <property type="entry name" value="CDK"/>
</dbReference>
<dbReference type="AlphaFoldDB" id="A0AAD9PJ56"/>
<evidence type="ECO:0000256" key="2">
    <source>
        <dbReference type="ARBA" id="ARBA00004496"/>
    </source>
</evidence>
<keyword evidence="8" id="KW-0479">Metal-binding</keyword>
<keyword evidence="21" id="KW-1185">Reference proteome</keyword>
<dbReference type="PROSITE" id="PS50011">
    <property type="entry name" value="PROTEIN_KINASE_DOM"/>
    <property type="match status" value="1"/>
</dbReference>
<sequence length="123" mass="13810">MGSKKYSTAVDVWSVGCIFAEMVNGVPLFPGVSEQDQLKRIFKLLGSPEVSTWPQVVQLPAYNPDIGYYEKQPWKSIVPKLNSAGIDLISKMLQLDPLQRISAKDALMHEYFMDIPESIGHIK</sequence>
<dbReference type="InterPro" id="IPR011009">
    <property type="entry name" value="Kinase-like_dom_sf"/>
</dbReference>
<keyword evidence="9" id="KW-0547">Nucleotide-binding</keyword>
<dbReference type="GO" id="GO:0005634">
    <property type="term" value="C:nucleus"/>
    <property type="evidence" value="ECO:0007669"/>
    <property type="project" value="TreeGrafter"/>
</dbReference>
<proteinExistence type="predicted"/>
<dbReference type="InterPro" id="IPR000719">
    <property type="entry name" value="Prot_kinase_dom"/>
</dbReference>
<evidence type="ECO:0000256" key="9">
    <source>
        <dbReference type="ARBA" id="ARBA00022741"/>
    </source>
</evidence>
<evidence type="ECO:0000256" key="1">
    <source>
        <dbReference type="ARBA" id="ARBA00001946"/>
    </source>
</evidence>
<reference evidence="20" key="1">
    <citation type="journal article" date="2023" name="Nat. Microbiol.">
        <title>Babesia duncani multi-omics identifies virulence factors and drug targets.</title>
        <authorList>
            <person name="Singh P."/>
            <person name="Lonardi S."/>
            <person name="Liang Q."/>
            <person name="Vydyam P."/>
            <person name="Khabirova E."/>
            <person name="Fang T."/>
            <person name="Gihaz S."/>
            <person name="Thekkiniath J."/>
            <person name="Munshi M."/>
            <person name="Abel S."/>
            <person name="Ciampossin L."/>
            <person name="Batugedara G."/>
            <person name="Gupta M."/>
            <person name="Lu X.M."/>
            <person name="Lenz T."/>
            <person name="Chakravarty S."/>
            <person name="Cornillot E."/>
            <person name="Hu Y."/>
            <person name="Ma W."/>
            <person name="Gonzalez L.M."/>
            <person name="Sanchez S."/>
            <person name="Estrada K."/>
            <person name="Sanchez-Flores A."/>
            <person name="Montero E."/>
            <person name="Harb O.S."/>
            <person name="Le Roch K.G."/>
            <person name="Mamoun C.B."/>
        </authorList>
    </citation>
    <scope>NUCLEOTIDE SEQUENCE</scope>
    <source>
        <strain evidence="20">WA1</strain>
    </source>
</reference>
<feature type="domain" description="Protein kinase" evidence="19">
    <location>
        <begin position="1"/>
        <end position="112"/>
    </location>
</feature>
<dbReference type="EC" id="2.7.11.22" evidence="4"/>
<dbReference type="GO" id="GO:0046872">
    <property type="term" value="F:metal ion binding"/>
    <property type="evidence" value="ECO:0007669"/>
    <property type="project" value="UniProtKB-KW"/>
</dbReference>
<comment type="subunit">
    <text evidence="13">May form a complex composed of at least the catalytic subunit CRK2 and a cyclin.</text>
</comment>
<dbReference type="KEGG" id="bdw:94336664"/>
<evidence type="ECO:0000256" key="4">
    <source>
        <dbReference type="ARBA" id="ARBA00012425"/>
    </source>
</evidence>
<keyword evidence="11" id="KW-0067">ATP-binding</keyword>
<evidence type="ECO:0000313" key="21">
    <source>
        <dbReference type="Proteomes" id="UP001214638"/>
    </source>
</evidence>
<comment type="catalytic activity">
    <reaction evidence="18">
        <text>L-seryl-[protein] + ATP = O-phospho-L-seryl-[protein] + ADP + H(+)</text>
        <dbReference type="Rhea" id="RHEA:17989"/>
        <dbReference type="Rhea" id="RHEA-COMP:9863"/>
        <dbReference type="Rhea" id="RHEA-COMP:11604"/>
        <dbReference type="ChEBI" id="CHEBI:15378"/>
        <dbReference type="ChEBI" id="CHEBI:29999"/>
        <dbReference type="ChEBI" id="CHEBI:30616"/>
        <dbReference type="ChEBI" id="CHEBI:83421"/>
        <dbReference type="ChEBI" id="CHEBI:456216"/>
        <dbReference type="EC" id="2.7.11.22"/>
    </reaction>
</comment>
<dbReference type="GO" id="GO:0004693">
    <property type="term" value="F:cyclin-dependent protein serine/threonine kinase activity"/>
    <property type="evidence" value="ECO:0007669"/>
    <property type="project" value="UniProtKB-EC"/>
</dbReference>
<evidence type="ECO:0000256" key="13">
    <source>
        <dbReference type="ARBA" id="ARBA00038543"/>
    </source>
</evidence>
<dbReference type="EC" id="2.7.11.23" evidence="3"/>
<dbReference type="RefSeq" id="XP_067802615.1">
    <property type="nucleotide sequence ID" value="XM_067947393.1"/>
</dbReference>
<evidence type="ECO:0000256" key="15">
    <source>
        <dbReference type="ARBA" id="ARBA00041902"/>
    </source>
</evidence>
<comment type="caution">
    <text evidence="20">The sequence shown here is derived from an EMBL/GenBank/DDBJ whole genome shotgun (WGS) entry which is preliminary data.</text>
</comment>
<dbReference type="GO" id="GO:0008353">
    <property type="term" value="F:RNA polymerase II CTD heptapeptide repeat kinase activity"/>
    <property type="evidence" value="ECO:0007669"/>
    <property type="project" value="UniProtKB-EC"/>
</dbReference>
<dbReference type="PANTHER" id="PTHR24056">
    <property type="entry name" value="CELL DIVISION PROTEIN KINASE"/>
    <property type="match status" value="1"/>
</dbReference>
<evidence type="ECO:0000259" key="19">
    <source>
        <dbReference type="PROSITE" id="PS50011"/>
    </source>
</evidence>
<evidence type="ECO:0000256" key="6">
    <source>
        <dbReference type="ARBA" id="ARBA00022553"/>
    </source>
</evidence>
<keyword evidence="10 20" id="KW-0418">Kinase</keyword>
<dbReference type="SUPFAM" id="SSF56112">
    <property type="entry name" value="Protein kinase-like (PK-like)"/>
    <property type="match status" value="1"/>
</dbReference>
<evidence type="ECO:0000256" key="3">
    <source>
        <dbReference type="ARBA" id="ARBA00012409"/>
    </source>
</evidence>
<evidence type="ECO:0000313" key="20">
    <source>
        <dbReference type="EMBL" id="KAK2195772.1"/>
    </source>
</evidence>
<evidence type="ECO:0000256" key="5">
    <source>
        <dbReference type="ARBA" id="ARBA00022527"/>
    </source>
</evidence>
<comment type="catalytic activity">
    <reaction evidence="17">
        <text>L-threonyl-[protein] + ATP = O-phospho-L-threonyl-[protein] + ADP + H(+)</text>
        <dbReference type="Rhea" id="RHEA:46608"/>
        <dbReference type="Rhea" id="RHEA-COMP:11060"/>
        <dbReference type="Rhea" id="RHEA-COMP:11605"/>
        <dbReference type="ChEBI" id="CHEBI:15378"/>
        <dbReference type="ChEBI" id="CHEBI:30013"/>
        <dbReference type="ChEBI" id="CHEBI:30616"/>
        <dbReference type="ChEBI" id="CHEBI:61977"/>
        <dbReference type="ChEBI" id="CHEBI:456216"/>
        <dbReference type="EC" id="2.7.11.22"/>
    </reaction>
</comment>
<name>A0AAD9PJ56_9APIC</name>
<keyword evidence="5" id="KW-0723">Serine/threonine-protein kinase</keyword>
<accession>A0AAD9PJ56</accession>
<protein>
    <recommendedName>
        <fullName evidence="14">Cyclin-dependent kinase 2 homolog</fullName>
        <ecNumber evidence="4">2.7.11.22</ecNumber>
        <ecNumber evidence="3">2.7.11.23</ecNumber>
    </recommendedName>
    <alternativeName>
        <fullName evidence="15">Cell division control protein 2 homolog</fullName>
    </alternativeName>
    <alternativeName>
        <fullName evidence="16">cdc2-related kinase 2</fullName>
    </alternativeName>
</protein>
<evidence type="ECO:0000256" key="14">
    <source>
        <dbReference type="ARBA" id="ARBA00039612"/>
    </source>
</evidence>
<evidence type="ECO:0000256" key="12">
    <source>
        <dbReference type="ARBA" id="ARBA00022842"/>
    </source>
</evidence>
<dbReference type="EMBL" id="JALLKP010000003">
    <property type="protein sequence ID" value="KAK2195772.1"/>
    <property type="molecule type" value="Genomic_DNA"/>
</dbReference>
<keyword evidence="6" id="KW-0597">Phosphoprotein</keyword>
<comment type="cofactor">
    <cofactor evidence="1">
        <name>Mg(2+)</name>
        <dbReference type="ChEBI" id="CHEBI:18420"/>
    </cofactor>
</comment>
<dbReference type="PANTHER" id="PTHR24056:SF46">
    <property type="entry name" value="CYCLIN-DEPENDENT KINASE 5"/>
    <property type="match status" value="1"/>
</dbReference>
<dbReference type="Pfam" id="PF00069">
    <property type="entry name" value="Pkinase"/>
    <property type="match status" value="1"/>
</dbReference>
<evidence type="ECO:0000256" key="11">
    <source>
        <dbReference type="ARBA" id="ARBA00022840"/>
    </source>
</evidence>
<evidence type="ECO:0000256" key="18">
    <source>
        <dbReference type="ARBA" id="ARBA00048367"/>
    </source>
</evidence>
<dbReference type="GeneID" id="94336664"/>
<evidence type="ECO:0000256" key="7">
    <source>
        <dbReference type="ARBA" id="ARBA00022679"/>
    </source>
</evidence>
<evidence type="ECO:0000256" key="17">
    <source>
        <dbReference type="ARBA" id="ARBA00047811"/>
    </source>
</evidence>
<evidence type="ECO:0000256" key="8">
    <source>
        <dbReference type="ARBA" id="ARBA00022723"/>
    </source>
</evidence>
<comment type="subcellular location">
    <subcellularLocation>
        <location evidence="2">Cytoplasm</location>
    </subcellularLocation>
</comment>
<gene>
    <name evidence="20" type="ORF">BdWA1_002366</name>
</gene>
<keyword evidence="12" id="KW-0460">Magnesium</keyword>
<dbReference type="GO" id="GO:0005737">
    <property type="term" value="C:cytoplasm"/>
    <property type="evidence" value="ECO:0007669"/>
    <property type="project" value="UniProtKB-SubCell"/>
</dbReference>
<dbReference type="Gene3D" id="1.10.510.10">
    <property type="entry name" value="Transferase(Phosphotransferase) domain 1"/>
    <property type="match status" value="1"/>
</dbReference>
<dbReference type="Proteomes" id="UP001214638">
    <property type="component" value="Unassembled WGS sequence"/>
</dbReference>
<organism evidence="20 21">
    <name type="scientific">Babesia duncani</name>
    <dbReference type="NCBI Taxonomy" id="323732"/>
    <lineage>
        <taxon>Eukaryota</taxon>
        <taxon>Sar</taxon>
        <taxon>Alveolata</taxon>
        <taxon>Apicomplexa</taxon>
        <taxon>Aconoidasida</taxon>
        <taxon>Piroplasmida</taxon>
        <taxon>Babesiidae</taxon>
        <taxon>Babesia</taxon>
    </lineage>
</organism>